<reference evidence="8 9" key="1">
    <citation type="journal article" date="2007" name="Nat. Biotechnol.">
        <title>Genome sequence and identification of candidate vaccine antigens from the animal pathogen Dichelobacter nodosus.</title>
        <authorList>
            <person name="Myers G.S."/>
            <person name="Parker D."/>
            <person name="Al-Hasani K."/>
            <person name="Kennan R.M."/>
            <person name="Seemann T."/>
            <person name="Ren Q."/>
            <person name="Badger J.H."/>
            <person name="Selengut J.D."/>
            <person name="Deboy R.T."/>
            <person name="Tettelin H."/>
            <person name="Boyce J.D."/>
            <person name="McCarl V.P."/>
            <person name="Han X."/>
            <person name="Nelson W.C."/>
            <person name="Madupu R."/>
            <person name="Mohamoud Y."/>
            <person name="Holley T."/>
            <person name="Fedorova N."/>
            <person name="Khouri H."/>
            <person name="Bottomley S.P."/>
            <person name="Whittington R.J."/>
            <person name="Adler B."/>
            <person name="Songer J.G."/>
            <person name="Rood J.I."/>
            <person name="Paulsen I.T."/>
        </authorList>
    </citation>
    <scope>NUCLEOTIDE SEQUENCE [LARGE SCALE GENOMIC DNA]</scope>
    <source>
        <strain evidence="8 9">VCS1703A</strain>
    </source>
</reference>
<feature type="transmembrane region" description="Helical" evidence="7">
    <location>
        <begin position="204"/>
        <end position="222"/>
    </location>
</feature>
<evidence type="ECO:0000256" key="7">
    <source>
        <dbReference type="HAMAP-Rule" id="MF_01147"/>
    </source>
</evidence>
<comment type="function">
    <text evidence="7">Catalyzes the transfer of the diacylglyceryl group from phosphatidylglycerol to the sulfhydryl group of the N-terminal cysteine of a prolipoprotein, the first step in the formation of mature lipoproteins.</text>
</comment>
<comment type="similarity">
    <text evidence="1 7">Belongs to the Lgt family.</text>
</comment>
<dbReference type="AlphaFoldDB" id="A5EVI0"/>
<evidence type="ECO:0000256" key="2">
    <source>
        <dbReference type="ARBA" id="ARBA00022475"/>
    </source>
</evidence>
<dbReference type="GO" id="GO:0008961">
    <property type="term" value="F:phosphatidylglycerol-prolipoprotein diacylglyceryl transferase activity"/>
    <property type="evidence" value="ECO:0007669"/>
    <property type="project" value="UniProtKB-UniRule"/>
</dbReference>
<organism evidence="8 9">
    <name type="scientific">Dichelobacter nodosus (strain VCS1703A)</name>
    <dbReference type="NCBI Taxonomy" id="246195"/>
    <lineage>
        <taxon>Bacteria</taxon>
        <taxon>Pseudomonadati</taxon>
        <taxon>Pseudomonadota</taxon>
        <taxon>Gammaproteobacteria</taxon>
        <taxon>Cardiobacteriales</taxon>
        <taxon>Cardiobacteriaceae</taxon>
        <taxon>Dichelobacter</taxon>
    </lineage>
</organism>
<gene>
    <name evidence="7 8" type="primary">lgt</name>
    <name evidence="8" type="ordered locus">DNO_0568</name>
</gene>
<feature type="transmembrane region" description="Helical" evidence="7">
    <location>
        <begin position="20"/>
        <end position="39"/>
    </location>
</feature>
<comment type="subcellular location">
    <subcellularLocation>
        <location evidence="7">Cell inner membrane</location>
        <topology evidence="7">Multi-pass membrane protein</topology>
    </subcellularLocation>
</comment>
<dbReference type="EMBL" id="CP000513">
    <property type="protein sequence ID" value="ABQ13882.1"/>
    <property type="molecule type" value="Genomic_DNA"/>
</dbReference>
<feature type="transmembrane region" description="Helical" evidence="7">
    <location>
        <begin position="59"/>
        <end position="81"/>
    </location>
</feature>
<keyword evidence="9" id="KW-1185">Reference proteome</keyword>
<name>A5EVI0_DICNV</name>
<keyword evidence="8" id="KW-0449">Lipoprotein</keyword>
<dbReference type="Pfam" id="PF01790">
    <property type="entry name" value="LGT"/>
    <property type="match status" value="1"/>
</dbReference>
<keyword evidence="5 7" id="KW-1133">Transmembrane helix</keyword>
<comment type="catalytic activity">
    <reaction evidence="7">
        <text>L-cysteinyl-[prolipoprotein] + a 1,2-diacyl-sn-glycero-3-phospho-(1'-sn-glycerol) = an S-1,2-diacyl-sn-glyceryl-L-cysteinyl-[prolipoprotein] + sn-glycerol 1-phosphate + H(+)</text>
        <dbReference type="Rhea" id="RHEA:56712"/>
        <dbReference type="Rhea" id="RHEA-COMP:14679"/>
        <dbReference type="Rhea" id="RHEA-COMP:14680"/>
        <dbReference type="ChEBI" id="CHEBI:15378"/>
        <dbReference type="ChEBI" id="CHEBI:29950"/>
        <dbReference type="ChEBI" id="CHEBI:57685"/>
        <dbReference type="ChEBI" id="CHEBI:64716"/>
        <dbReference type="ChEBI" id="CHEBI:140658"/>
        <dbReference type="EC" id="2.5.1.145"/>
    </reaction>
</comment>
<feature type="transmembrane region" description="Helical" evidence="7">
    <location>
        <begin position="234"/>
        <end position="256"/>
    </location>
</feature>
<feature type="transmembrane region" description="Helical" evidence="7">
    <location>
        <begin position="177"/>
        <end position="195"/>
    </location>
</feature>
<accession>A5EVI0</accession>
<dbReference type="GO" id="GO:0005886">
    <property type="term" value="C:plasma membrane"/>
    <property type="evidence" value="ECO:0007669"/>
    <property type="project" value="UniProtKB-SubCell"/>
</dbReference>
<dbReference type="GO" id="GO:0042158">
    <property type="term" value="P:lipoprotein biosynthetic process"/>
    <property type="evidence" value="ECO:0007669"/>
    <property type="project" value="UniProtKB-UniRule"/>
</dbReference>
<evidence type="ECO:0000256" key="4">
    <source>
        <dbReference type="ARBA" id="ARBA00022692"/>
    </source>
</evidence>
<evidence type="ECO:0000256" key="5">
    <source>
        <dbReference type="ARBA" id="ARBA00022989"/>
    </source>
</evidence>
<keyword evidence="6 7" id="KW-0472">Membrane</keyword>
<feature type="transmembrane region" description="Helical" evidence="7">
    <location>
        <begin position="122"/>
        <end position="142"/>
    </location>
</feature>
<sequence>MPMALVHPQINPNIFEIGPIHATWYGLMYVIGFMLGYWLGKRRSQKTPNWNAAMLDDLLTYLMIAVILGGRVGYVLFYGMSYWAQDWLYPLKIYQGGMSFHGGLLGVVFACFLFARKYHMKTLTVGDFVAPLFPLGLFFGRLGNFINGELWGRVTDVPWAMIFPHAPDYLPRHPTQLYEAALEGLVLFIVLYCYARKPRPRGRVVGVFLLGYGIARFIVEFWRQPDAHLGFIGFHWLTMGQALCIPMIVIGIGLCLRPVKAQ</sequence>
<dbReference type="PROSITE" id="PS01311">
    <property type="entry name" value="LGT"/>
    <property type="match status" value="1"/>
</dbReference>
<protein>
    <recommendedName>
        <fullName evidence="7">Phosphatidylglycerol--prolipoprotein diacylglyceryl transferase</fullName>
        <ecNumber evidence="7">2.5.1.145</ecNumber>
    </recommendedName>
</protein>
<keyword evidence="2 7" id="KW-1003">Cell membrane</keyword>
<dbReference type="eggNOG" id="COG0682">
    <property type="taxonomic scope" value="Bacteria"/>
</dbReference>
<dbReference type="NCBIfam" id="TIGR00544">
    <property type="entry name" value="lgt"/>
    <property type="match status" value="1"/>
</dbReference>
<evidence type="ECO:0000256" key="1">
    <source>
        <dbReference type="ARBA" id="ARBA00007150"/>
    </source>
</evidence>
<dbReference type="PANTHER" id="PTHR30589:SF0">
    <property type="entry name" value="PHOSPHATIDYLGLYCEROL--PROLIPOPROTEIN DIACYLGLYCERYL TRANSFERASE"/>
    <property type="match status" value="1"/>
</dbReference>
<dbReference type="HOGENOM" id="CLU_013386_1_0_6"/>
<keyword evidence="7" id="KW-0997">Cell inner membrane</keyword>
<keyword evidence="4 7" id="KW-0812">Transmembrane</keyword>
<evidence type="ECO:0000256" key="6">
    <source>
        <dbReference type="ARBA" id="ARBA00023136"/>
    </source>
</evidence>
<feature type="binding site" evidence="7">
    <location>
        <position position="141"/>
    </location>
    <ligand>
        <name>a 1,2-diacyl-sn-glycero-3-phospho-(1'-sn-glycerol)</name>
        <dbReference type="ChEBI" id="CHEBI:64716"/>
    </ligand>
</feature>
<comment type="pathway">
    <text evidence="7">Protein modification; lipoprotein biosynthesis (diacylglyceryl transfer).</text>
</comment>
<evidence type="ECO:0000313" key="9">
    <source>
        <dbReference type="Proteomes" id="UP000000248"/>
    </source>
</evidence>
<dbReference type="EC" id="2.5.1.145" evidence="7"/>
<dbReference type="Proteomes" id="UP000000248">
    <property type="component" value="Chromosome"/>
</dbReference>
<keyword evidence="8" id="KW-0328">Glycosyltransferase</keyword>
<keyword evidence="3 7" id="KW-0808">Transferase</keyword>
<evidence type="ECO:0000313" key="8">
    <source>
        <dbReference type="EMBL" id="ABQ13882.1"/>
    </source>
</evidence>
<dbReference type="RefSeq" id="WP_012030902.1">
    <property type="nucleotide sequence ID" value="NC_009446.1"/>
</dbReference>
<dbReference type="InterPro" id="IPR001640">
    <property type="entry name" value="Lgt"/>
</dbReference>
<dbReference type="UniPathway" id="UPA00664"/>
<evidence type="ECO:0000256" key="3">
    <source>
        <dbReference type="ARBA" id="ARBA00022679"/>
    </source>
</evidence>
<dbReference type="STRING" id="246195.DNO_0568"/>
<dbReference type="PANTHER" id="PTHR30589">
    <property type="entry name" value="PROLIPOPROTEIN DIACYLGLYCERYL TRANSFERASE"/>
    <property type="match status" value="1"/>
</dbReference>
<dbReference type="KEGG" id="dno:DNO_0568"/>
<feature type="transmembrane region" description="Helical" evidence="7">
    <location>
        <begin position="93"/>
        <end position="115"/>
    </location>
</feature>
<dbReference type="HAMAP" id="MF_01147">
    <property type="entry name" value="Lgt"/>
    <property type="match status" value="1"/>
</dbReference>
<proteinExistence type="inferred from homology"/>